<proteinExistence type="predicted"/>
<gene>
    <name evidence="1" type="ORF">NM208_g7156</name>
</gene>
<dbReference type="Proteomes" id="UP001148629">
    <property type="component" value="Unassembled WGS sequence"/>
</dbReference>
<accession>A0ACC1SAG7</accession>
<name>A0ACC1SAG7_9HYPO</name>
<evidence type="ECO:0000313" key="2">
    <source>
        <dbReference type="Proteomes" id="UP001148629"/>
    </source>
</evidence>
<sequence length="203" mass="23628">MAAPSDDAKSLRSPWFGYIRPLIFDHNNIVWVHQTRIDEHPEFASKFTGGELRMPDVPYKAAHVLVNYLYTDKYETLRSSFDSDLEKAKYEFNVASHTYCLARKYGLPRLESLALDELKVLSYMLPLESIIGMLEEREFDRVQITGSLRDYLVRSVRELGRRKAIQMGNGVTMRTRAMSTILLETIREMNGENEKLKERVEMK</sequence>
<dbReference type="EMBL" id="JANRMS010000715">
    <property type="protein sequence ID" value="KAJ3535381.1"/>
    <property type="molecule type" value="Genomic_DNA"/>
</dbReference>
<comment type="caution">
    <text evidence="1">The sequence shown here is derived from an EMBL/GenBank/DDBJ whole genome shotgun (WGS) entry which is preliminary data.</text>
</comment>
<evidence type="ECO:0000313" key="1">
    <source>
        <dbReference type="EMBL" id="KAJ3535381.1"/>
    </source>
</evidence>
<protein>
    <submittedName>
        <fullName evidence="1">Uncharacterized protein</fullName>
    </submittedName>
</protein>
<reference evidence="1" key="1">
    <citation type="submission" date="2022-08" db="EMBL/GenBank/DDBJ databases">
        <title>Genome Sequence of Fusarium decemcellulare.</title>
        <authorList>
            <person name="Buettner E."/>
        </authorList>
    </citation>
    <scope>NUCLEOTIDE SEQUENCE</scope>
    <source>
        <strain evidence="1">Babe19</strain>
    </source>
</reference>
<keyword evidence="2" id="KW-1185">Reference proteome</keyword>
<organism evidence="1 2">
    <name type="scientific">Fusarium decemcellulare</name>
    <dbReference type="NCBI Taxonomy" id="57161"/>
    <lineage>
        <taxon>Eukaryota</taxon>
        <taxon>Fungi</taxon>
        <taxon>Dikarya</taxon>
        <taxon>Ascomycota</taxon>
        <taxon>Pezizomycotina</taxon>
        <taxon>Sordariomycetes</taxon>
        <taxon>Hypocreomycetidae</taxon>
        <taxon>Hypocreales</taxon>
        <taxon>Nectriaceae</taxon>
        <taxon>Fusarium</taxon>
        <taxon>Fusarium decemcellulare species complex</taxon>
    </lineage>
</organism>